<evidence type="ECO:0000256" key="4">
    <source>
        <dbReference type="ARBA" id="ARBA00035244"/>
    </source>
</evidence>
<dbReference type="InterPro" id="IPR002136">
    <property type="entry name" value="Ribosomal_uL4"/>
</dbReference>
<dbReference type="Proteomes" id="UP000029692">
    <property type="component" value="Unassembled WGS sequence"/>
</dbReference>
<dbReference type="PANTHER" id="PTHR10746:SF6">
    <property type="entry name" value="LARGE RIBOSOMAL SUBUNIT PROTEIN UL4M"/>
    <property type="match status" value="1"/>
</dbReference>
<evidence type="ECO:0000256" key="6">
    <source>
        <dbReference type="SAM" id="MobiDB-lite"/>
    </source>
</evidence>
<accession>A0A098QSE7</accession>
<evidence type="ECO:0000313" key="8">
    <source>
        <dbReference type="Proteomes" id="UP000029692"/>
    </source>
</evidence>
<dbReference type="GO" id="GO:1990904">
    <property type="term" value="C:ribonucleoprotein complex"/>
    <property type="evidence" value="ECO:0007669"/>
    <property type="project" value="UniProtKB-KW"/>
</dbReference>
<evidence type="ECO:0000256" key="2">
    <source>
        <dbReference type="ARBA" id="ARBA00022980"/>
    </source>
</evidence>
<dbReference type="InterPro" id="IPR013005">
    <property type="entry name" value="Ribosomal_uL4-like"/>
</dbReference>
<protein>
    <recommendedName>
        <fullName evidence="4 5">Large ribosomal subunit protein uL4</fullName>
    </recommendedName>
</protein>
<organism evidence="7 8">
    <name type="scientific">Spirochaeta lutea</name>
    <dbReference type="NCBI Taxonomy" id="1480694"/>
    <lineage>
        <taxon>Bacteria</taxon>
        <taxon>Pseudomonadati</taxon>
        <taxon>Spirochaetota</taxon>
        <taxon>Spirochaetia</taxon>
        <taxon>Spirochaetales</taxon>
        <taxon>Spirochaetaceae</taxon>
        <taxon>Spirochaeta</taxon>
    </lineage>
</organism>
<gene>
    <name evidence="5" type="primary">rplD</name>
    <name evidence="7" type="ORF">DC28_14350</name>
</gene>
<feature type="region of interest" description="Disordered" evidence="6">
    <location>
        <begin position="49"/>
        <end position="88"/>
    </location>
</feature>
<dbReference type="GO" id="GO:0006412">
    <property type="term" value="P:translation"/>
    <property type="evidence" value="ECO:0007669"/>
    <property type="project" value="UniProtKB-UniRule"/>
</dbReference>
<feature type="compositionally biased region" description="Basic residues" evidence="6">
    <location>
        <begin position="59"/>
        <end position="76"/>
    </location>
</feature>
<dbReference type="Gene3D" id="3.40.1370.10">
    <property type="match status" value="1"/>
</dbReference>
<dbReference type="Pfam" id="PF00573">
    <property type="entry name" value="Ribosomal_L4"/>
    <property type="match status" value="1"/>
</dbReference>
<comment type="function">
    <text evidence="5">Forms part of the polypeptide exit tunnel.</text>
</comment>
<keyword evidence="5" id="KW-0694">RNA-binding</keyword>
<keyword evidence="3 5" id="KW-0687">Ribonucleoprotein</keyword>
<evidence type="ECO:0000256" key="5">
    <source>
        <dbReference type="HAMAP-Rule" id="MF_01328"/>
    </source>
</evidence>
<sequence>MDKKVLSKEGKEVKTIQLDDSVFNREVSDGSIYHAIRNELANLRVGNASTKTRSQVAGSHKKPWKQKGTGRARAGRKQSPVWVGGGISHGPQPRDYGYSLPRKIKRLAMKSLLSLKTKNDTLIVLEDLQVGKGKTKTLNEILKNIIPAERAVLIIRDEDQMVKRAGRNIPWLKSLSYNRLRAHDLFYAKQVVVLESAALKLNEFYGDAKKSTTTASA</sequence>
<comment type="caution">
    <text evidence="7">The sequence shown here is derived from an EMBL/GenBank/DDBJ whole genome shotgun (WGS) entry which is preliminary data.</text>
</comment>
<dbReference type="HAMAP" id="MF_01328_B">
    <property type="entry name" value="Ribosomal_uL4_B"/>
    <property type="match status" value="1"/>
</dbReference>
<keyword evidence="8" id="KW-1185">Reference proteome</keyword>
<dbReference type="PANTHER" id="PTHR10746">
    <property type="entry name" value="50S RIBOSOMAL PROTEIN L4"/>
    <property type="match status" value="1"/>
</dbReference>
<dbReference type="STRING" id="1480694.DC28_14350"/>
<dbReference type="OrthoDB" id="9803201at2"/>
<comment type="similarity">
    <text evidence="1 5">Belongs to the universal ribosomal protein uL4 family.</text>
</comment>
<dbReference type="AlphaFoldDB" id="A0A098QSE7"/>
<comment type="function">
    <text evidence="5">One of the primary rRNA binding proteins, this protein initially binds near the 5'-end of the 23S rRNA. It is important during the early stages of 50S assembly. It makes multiple contacts with different domains of the 23S rRNA in the assembled 50S subunit and ribosome.</text>
</comment>
<dbReference type="eggNOG" id="COG0088">
    <property type="taxonomic scope" value="Bacteria"/>
</dbReference>
<reference evidence="7 8" key="1">
    <citation type="submission" date="2014-05" db="EMBL/GenBank/DDBJ databases">
        <title>De novo Genome Sequence of Spirocheata sp.</title>
        <authorList>
            <person name="Shivani Y."/>
            <person name="Subhash Y."/>
            <person name="Tushar L."/>
            <person name="Sasikala C."/>
            <person name="Ramana C.V."/>
        </authorList>
    </citation>
    <scope>NUCLEOTIDE SEQUENCE [LARGE SCALE GENOMIC DNA]</scope>
    <source>
        <strain evidence="7 8">JC230</strain>
    </source>
</reference>
<dbReference type="GO" id="GO:0003735">
    <property type="term" value="F:structural constituent of ribosome"/>
    <property type="evidence" value="ECO:0007669"/>
    <property type="project" value="InterPro"/>
</dbReference>
<dbReference type="NCBIfam" id="TIGR03953">
    <property type="entry name" value="rplD_bact"/>
    <property type="match status" value="1"/>
</dbReference>
<dbReference type="RefSeq" id="WP_037550043.1">
    <property type="nucleotide sequence ID" value="NZ_JNUP01000072.1"/>
</dbReference>
<comment type="subunit">
    <text evidence="5">Part of the 50S ribosomal subunit.</text>
</comment>
<evidence type="ECO:0000313" key="7">
    <source>
        <dbReference type="EMBL" id="KGE70689.1"/>
    </source>
</evidence>
<name>A0A098QSE7_9SPIO</name>
<dbReference type="GO" id="GO:0005840">
    <property type="term" value="C:ribosome"/>
    <property type="evidence" value="ECO:0007669"/>
    <property type="project" value="UniProtKB-KW"/>
</dbReference>
<evidence type="ECO:0000256" key="1">
    <source>
        <dbReference type="ARBA" id="ARBA00010528"/>
    </source>
</evidence>
<dbReference type="InterPro" id="IPR023574">
    <property type="entry name" value="Ribosomal_uL4_dom_sf"/>
</dbReference>
<dbReference type="SUPFAM" id="SSF52166">
    <property type="entry name" value="Ribosomal protein L4"/>
    <property type="match status" value="1"/>
</dbReference>
<evidence type="ECO:0000256" key="3">
    <source>
        <dbReference type="ARBA" id="ARBA00023274"/>
    </source>
</evidence>
<dbReference type="EMBL" id="JNUP01000072">
    <property type="protein sequence ID" value="KGE70689.1"/>
    <property type="molecule type" value="Genomic_DNA"/>
</dbReference>
<keyword evidence="5" id="KW-0699">rRNA-binding</keyword>
<dbReference type="GO" id="GO:0019843">
    <property type="term" value="F:rRNA binding"/>
    <property type="evidence" value="ECO:0007669"/>
    <property type="project" value="UniProtKB-UniRule"/>
</dbReference>
<proteinExistence type="inferred from homology"/>
<keyword evidence="2 5" id="KW-0689">Ribosomal protein</keyword>